<feature type="chain" id="PRO_5009929851" evidence="1">
    <location>
        <begin position="21"/>
        <end position="152"/>
    </location>
</feature>
<dbReference type="Proteomes" id="UP000184603">
    <property type="component" value="Unassembled WGS sequence"/>
</dbReference>
<protein>
    <submittedName>
        <fullName evidence="3">Predicted membrane protein</fullName>
    </submittedName>
</protein>
<dbReference type="Pfam" id="PF10080">
    <property type="entry name" value="FtrD-like"/>
    <property type="match status" value="1"/>
</dbReference>
<accession>A0A1M7XXD2</accession>
<keyword evidence="4" id="KW-1185">Reference proteome</keyword>
<name>A0A1M7XXD2_9BACT</name>
<evidence type="ECO:0000256" key="1">
    <source>
        <dbReference type="SAM" id="SignalP"/>
    </source>
</evidence>
<dbReference type="AlphaFoldDB" id="A0A1M7XXD2"/>
<dbReference type="InterPro" id="IPR018758">
    <property type="entry name" value="FtrD-like"/>
</dbReference>
<proteinExistence type="predicted"/>
<keyword evidence="1" id="KW-0732">Signal</keyword>
<sequence length="152" mass="16706">MYRKMFSIVMVFVISFGVMAASDGHAFGIFGQHKSVSAVGDEVRIPIKDIDDGDAHYYEYEGGGTDIKFFVVKSSDGVLRAAFDACDVCFSAKKGYTQDGDFMICNNCGRRFHSSQINVVEGGCNPAPLHREMVGDNLVIKIEDILPGARFF</sequence>
<dbReference type="EMBL" id="FRFE01000002">
    <property type="protein sequence ID" value="SHO43563.1"/>
    <property type="molecule type" value="Genomic_DNA"/>
</dbReference>
<dbReference type="RefSeq" id="WP_084553371.1">
    <property type="nucleotide sequence ID" value="NZ_FRFE01000002.1"/>
</dbReference>
<evidence type="ECO:0000313" key="3">
    <source>
        <dbReference type="EMBL" id="SHO43563.1"/>
    </source>
</evidence>
<reference evidence="3 4" key="1">
    <citation type="submission" date="2016-12" db="EMBL/GenBank/DDBJ databases">
        <authorList>
            <person name="Song W.-J."/>
            <person name="Kurnit D.M."/>
        </authorList>
    </citation>
    <scope>NUCLEOTIDE SEQUENCE [LARGE SCALE GENOMIC DNA]</scope>
    <source>
        <strain evidence="3 4">DSM 18488</strain>
    </source>
</reference>
<evidence type="ECO:0000259" key="2">
    <source>
        <dbReference type="Pfam" id="PF10080"/>
    </source>
</evidence>
<feature type="domain" description="Membrane iron-sulfur containing protein FtrD-like" evidence="2">
    <location>
        <begin position="50"/>
        <end position="152"/>
    </location>
</feature>
<feature type="signal peptide" evidence="1">
    <location>
        <begin position="1"/>
        <end position="20"/>
    </location>
</feature>
<organism evidence="3 4">
    <name type="scientific">Desulfopila aestuarii DSM 18488</name>
    <dbReference type="NCBI Taxonomy" id="1121416"/>
    <lineage>
        <taxon>Bacteria</taxon>
        <taxon>Pseudomonadati</taxon>
        <taxon>Thermodesulfobacteriota</taxon>
        <taxon>Desulfobulbia</taxon>
        <taxon>Desulfobulbales</taxon>
        <taxon>Desulfocapsaceae</taxon>
        <taxon>Desulfopila</taxon>
    </lineage>
</organism>
<gene>
    <name evidence="3" type="ORF">SAMN02745220_00421</name>
</gene>
<evidence type="ECO:0000313" key="4">
    <source>
        <dbReference type="Proteomes" id="UP000184603"/>
    </source>
</evidence>
<dbReference type="STRING" id="1121416.SAMN02745220_00421"/>